<organism evidence="1 2">
    <name type="scientific">Triticum urartu</name>
    <name type="common">Red wild einkorn</name>
    <name type="synonym">Crithodium urartu</name>
    <dbReference type="NCBI Taxonomy" id="4572"/>
    <lineage>
        <taxon>Eukaryota</taxon>
        <taxon>Viridiplantae</taxon>
        <taxon>Streptophyta</taxon>
        <taxon>Embryophyta</taxon>
        <taxon>Tracheophyta</taxon>
        <taxon>Spermatophyta</taxon>
        <taxon>Magnoliopsida</taxon>
        <taxon>Liliopsida</taxon>
        <taxon>Poales</taxon>
        <taxon>Poaceae</taxon>
        <taxon>BOP clade</taxon>
        <taxon>Pooideae</taxon>
        <taxon>Triticodae</taxon>
        <taxon>Triticeae</taxon>
        <taxon>Triticinae</taxon>
        <taxon>Triticum</taxon>
    </lineage>
</organism>
<reference evidence="1" key="3">
    <citation type="submission" date="2022-06" db="UniProtKB">
        <authorList>
            <consortium name="EnsemblPlants"/>
        </authorList>
    </citation>
    <scope>IDENTIFICATION</scope>
</reference>
<evidence type="ECO:0000313" key="2">
    <source>
        <dbReference type="Proteomes" id="UP000015106"/>
    </source>
</evidence>
<proteinExistence type="predicted"/>
<sequence length="72" mass="8187">MASRGKLLPALEERKLKALAHIRLSGSREVISSTEPHQRRLGALWIHTVWCHACRWIGPLGQRDPGFSISRF</sequence>
<evidence type="ECO:0000313" key="1">
    <source>
        <dbReference type="EnsemblPlants" id="TuG1812G0300004007.01.T01"/>
    </source>
</evidence>
<name>A0A8R7PV53_TRIUA</name>
<reference evidence="1" key="2">
    <citation type="submission" date="2018-03" db="EMBL/GenBank/DDBJ databases">
        <title>The Triticum urartu genome reveals the dynamic nature of wheat genome evolution.</title>
        <authorList>
            <person name="Ling H."/>
            <person name="Ma B."/>
            <person name="Shi X."/>
            <person name="Liu H."/>
            <person name="Dong L."/>
            <person name="Sun H."/>
            <person name="Cao Y."/>
            <person name="Gao Q."/>
            <person name="Zheng S."/>
            <person name="Li Y."/>
            <person name="Yu Y."/>
            <person name="Du H."/>
            <person name="Qi M."/>
            <person name="Li Y."/>
            <person name="Yu H."/>
            <person name="Cui Y."/>
            <person name="Wang N."/>
            <person name="Chen C."/>
            <person name="Wu H."/>
            <person name="Zhao Y."/>
            <person name="Zhang J."/>
            <person name="Li Y."/>
            <person name="Zhou W."/>
            <person name="Zhang B."/>
            <person name="Hu W."/>
            <person name="Eijk M."/>
            <person name="Tang J."/>
            <person name="Witsenboer H."/>
            <person name="Zhao S."/>
            <person name="Li Z."/>
            <person name="Zhang A."/>
            <person name="Wang D."/>
            <person name="Liang C."/>
        </authorList>
    </citation>
    <scope>NUCLEOTIDE SEQUENCE [LARGE SCALE GENOMIC DNA]</scope>
    <source>
        <strain evidence="1">cv. G1812</strain>
    </source>
</reference>
<dbReference type="Proteomes" id="UP000015106">
    <property type="component" value="Chromosome 3"/>
</dbReference>
<protein>
    <submittedName>
        <fullName evidence="1">Uncharacterized protein</fullName>
    </submittedName>
</protein>
<reference evidence="2" key="1">
    <citation type="journal article" date="2013" name="Nature">
        <title>Draft genome of the wheat A-genome progenitor Triticum urartu.</title>
        <authorList>
            <person name="Ling H.Q."/>
            <person name="Zhao S."/>
            <person name="Liu D."/>
            <person name="Wang J."/>
            <person name="Sun H."/>
            <person name="Zhang C."/>
            <person name="Fan H."/>
            <person name="Li D."/>
            <person name="Dong L."/>
            <person name="Tao Y."/>
            <person name="Gao C."/>
            <person name="Wu H."/>
            <person name="Li Y."/>
            <person name="Cui Y."/>
            <person name="Guo X."/>
            <person name="Zheng S."/>
            <person name="Wang B."/>
            <person name="Yu K."/>
            <person name="Liang Q."/>
            <person name="Yang W."/>
            <person name="Lou X."/>
            <person name="Chen J."/>
            <person name="Feng M."/>
            <person name="Jian J."/>
            <person name="Zhang X."/>
            <person name="Luo G."/>
            <person name="Jiang Y."/>
            <person name="Liu J."/>
            <person name="Wang Z."/>
            <person name="Sha Y."/>
            <person name="Zhang B."/>
            <person name="Wu H."/>
            <person name="Tang D."/>
            <person name="Shen Q."/>
            <person name="Xue P."/>
            <person name="Zou S."/>
            <person name="Wang X."/>
            <person name="Liu X."/>
            <person name="Wang F."/>
            <person name="Yang Y."/>
            <person name="An X."/>
            <person name="Dong Z."/>
            <person name="Zhang K."/>
            <person name="Zhang X."/>
            <person name="Luo M.C."/>
            <person name="Dvorak J."/>
            <person name="Tong Y."/>
            <person name="Wang J."/>
            <person name="Yang H."/>
            <person name="Li Z."/>
            <person name="Wang D."/>
            <person name="Zhang A."/>
            <person name="Wang J."/>
        </authorList>
    </citation>
    <scope>NUCLEOTIDE SEQUENCE</scope>
    <source>
        <strain evidence="2">cv. G1812</strain>
    </source>
</reference>
<keyword evidence="2" id="KW-1185">Reference proteome</keyword>
<accession>A0A8R7PV53</accession>
<dbReference type="AlphaFoldDB" id="A0A8R7PV53"/>
<dbReference type="Gramene" id="TuG1812G0300004007.01.T01">
    <property type="protein sequence ID" value="TuG1812G0300004007.01.T01"/>
    <property type="gene ID" value="TuG1812G0300004007.01"/>
</dbReference>
<dbReference type="EnsemblPlants" id="TuG1812G0300004007.01.T01">
    <property type="protein sequence ID" value="TuG1812G0300004007.01.T01"/>
    <property type="gene ID" value="TuG1812G0300004007.01"/>
</dbReference>